<feature type="compositionally biased region" description="Polar residues" evidence="1">
    <location>
        <begin position="95"/>
        <end position="126"/>
    </location>
</feature>
<dbReference type="EMBL" id="HACG01024461">
    <property type="protein sequence ID" value="CEK71326.1"/>
    <property type="molecule type" value="Transcribed_RNA"/>
</dbReference>
<protein>
    <submittedName>
        <fullName evidence="2">Uncharacterized protein</fullName>
    </submittedName>
</protein>
<name>A0A0B6ZU07_9EUPU</name>
<feature type="compositionally biased region" description="Polar residues" evidence="1">
    <location>
        <begin position="41"/>
        <end position="52"/>
    </location>
</feature>
<feature type="non-terminal residue" evidence="2">
    <location>
        <position position="126"/>
    </location>
</feature>
<dbReference type="AlphaFoldDB" id="A0A0B6ZU07"/>
<accession>A0A0B6ZU07</accession>
<proteinExistence type="predicted"/>
<gene>
    <name evidence="2" type="primary">ORF77888</name>
</gene>
<sequence>EDMTGDVVSPVGVHAEDMSLDVVTGDVVSPDGVHAEDVSPDNAQPSKLESSNGKGKQKKRKKLGNTPSHSAKRTKSSQDVGNTQGVRKSNHPSKQKTSSLDVENTKSNHPAKQTTSSQDVESTKSN</sequence>
<organism evidence="2">
    <name type="scientific">Arion vulgaris</name>
    <dbReference type="NCBI Taxonomy" id="1028688"/>
    <lineage>
        <taxon>Eukaryota</taxon>
        <taxon>Metazoa</taxon>
        <taxon>Spiralia</taxon>
        <taxon>Lophotrochozoa</taxon>
        <taxon>Mollusca</taxon>
        <taxon>Gastropoda</taxon>
        <taxon>Heterobranchia</taxon>
        <taxon>Euthyneura</taxon>
        <taxon>Panpulmonata</taxon>
        <taxon>Eupulmonata</taxon>
        <taxon>Stylommatophora</taxon>
        <taxon>Helicina</taxon>
        <taxon>Arionoidea</taxon>
        <taxon>Arionidae</taxon>
        <taxon>Arion</taxon>
    </lineage>
</organism>
<feature type="region of interest" description="Disordered" evidence="1">
    <location>
        <begin position="1"/>
        <end position="126"/>
    </location>
</feature>
<evidence type="ECO:0000313" key="2">
    <source>
        <dbReference type="EMBL" id="CEK71326.1"/>
    </source>
</evidence>
<evidence type="ECO:0000256" key="1">
    <source>
        <dbReference type="SAM" id="MobiDB-lite"/>
    </source>
</evidence>
<feature type="compositionally biased region" description="Polar residues" evidence="1">
    <location>
        <begin position="77"/>
        <end position="87"/>
    </location>
</feature>
<reference evidence="2" key="1">
    <citation type="submission" date="2014-12" db="EMBL/GenBank/DDBJ databases">
        <title>Insight into the proteome of Arion vulgaris.</title>
        <authorList>
            <person name="Aradska J."/>
            <person name="Bulat T."/>
            <person name="Smidak R."/>
            <person name="Sarate P."/>
            <person name="Gangsoo J."/>
            <person name="Sialana F."/>
            <person name="Bilban M."/>
            <person name="Lubec G."/>
        </authorList>
    </citation>
    <scope>NUCLEOTIDE SEQUENCE</scope>
    <source>
        <tissue evidence="2">Skin</tissue>
    </source>
</reference>
<feature type="non-terminal residue" evidence="2">
    <location>
        <position position="1"/>
    </location>
</feature>